<sequence>MSSTPNFTKKANALDTYNQEREAEILRCASDPIYFIENYVQVQHAIKGRLPFVMYDYQKEMVNGFTNNTRVIAMCGRQLGKSVHKSTDITYNDKQVKIKSLIKLSLREKIVEMIEDLILKLVR</sequence>
<dbReference type="EMBL" id="MF403008">
    <property type="protein sequence ID" value="ASV44708.1"/>
    <property type="molecule type" value="Genomic_DNA"/>
</dbReference>
<dbReference type="OrthoDB" id="2011at10239"/>
<dbReference type="KEGG" id="vg:40088113"/>
<protein>
    <submittedName>
        <fullName evidence="1">Terminase large subunit</fullName>
    </submittedName>
</protein>
<evidence type="ECO:0000313" key="1">
    <source>
        <dbReference type="EMBL" id="ASV44708.1"/>
    </source>
</evidence>
<dbReference type="InterPro" id="IPR027417">
    <property type="entry name" value="P-loop_NTPase"/>
</dbReference>
<dbReference type="RefSeq" id="YP_009611775.1">
    <property type="nucleotide sequence ID" value="NC_042013.1"/>
</dbReference>
<dbReference type="Proteomes" id="UP000223025">
    <property type="component" value="Segment"/>
</dbReference>
<accession>A0A223W0U0</accession>
<dbReference type="GeneID" id="40088113"/>
<organism evidence="1 2">
    <name type="scientific">Agrobacterium phage Atu_ph07</name>
    <dbReference type="NCBI Taxonomy" id="2024264"/>
    <lineage>
        <taxon>Viruses</taxon>
        <taxon>Duplodnaviria</taxon>
        <taxon>Heunggongvirae</taxon>
        <taxon>Uroviricota</taxon>
        <taxon>Caudoviricetes</taxon>
        <taxon>Polybotosvirus</taxon>
        <taxon>Polybotosvirus Atuph07</taxon>
    </lineage>
</organism>
<keyword evidence="2" id="KW-1185">Reference proteome</keyword>
<reference evidence="1 2" key="1">
    <citation type="submission" date="2017-06" db="EMBL/GenBank/DDBJ databases">
        <authorList>
            <person name="Kim H.J."/>
            <person name="Triplett B.A."/>
        </authorList>
    </citation>
    <scope>NUCLEOTIDE SEQUENCE [LARGE SCALE GENOMIC DNA]</scope>
</reference>
<dbReference type="Gene3D" id="3.40.50.300">
    <property type="entry name" value="P-loop containing nucleotide triphosphate hydrolases"/>
    <property type="match status" value="1"/>
</dbReference>
<evidence type="ECO:0000313" key="2">
    <source>
        <dbReference type="Proteomes" id="UP000223025"/>
    </source>
</evidence>
<name>A0A223W0U0_9CAUD</name>
<proteinExistence type="predicted"/>